<dbReference type="CDD" id="cd07723">
    <property type="entry name" value="hydroxyacylglutathione_hydrolase_MBL-fold"/>
    <property type="match status" value="1"/>
</dbReference>
<evidence type="ECO:0000256" key="4">
    <source>
        <dbReference type="ARBA" id="ARBA00022723"/>
    </source>
</evidence>
<feature type="binding site" evidence="7">
    <location>
        <position position="133"/>
    </location>
    <ligand>
        <name>Zn(2+)</name>
        <dbReference type="ChEBI" id="CHEBI:29105"/>
        <label>1</label>
    </ligand>
</feature>
<dbReference type="HAMAP" id="MF_01374">
    <property type="entry name" value="Glyoxalase_2"/>
    <property type="match status" value="1"/>
</dbReference>
<feature type="binding site" evidence="7">
    <location>
        <position position="61"/>
    </location>
    <ligand>
        <name>Zn(2+)</name>
        <dbReference type="ChEBI" id="CHEBI:29105"/>
        <label>2</label>
    </ligand>
</feature>
<dbReference type="Gene3D" id="3.60.15.10">
    <property type="entry name" value="Ribonuclease Z/Hydroxyacylglutathione hydrolase-like"/>
    <property type="match status" value="1"/>
</dbReference>
<dbReference type="InterPro" id="IPR001279">
    <property type="entry name" value="Metallo-B-lactamas"/>
</dbReference>
<dbReference type="InterPro" id="IPR035680">
    <property type="entry name" value="Clx_II_MBL"/>
</dbReference>
<protein>
    <recommendedName>
        <fullName evidence="7">Hydroxyacylglutathione hydrolase</fullName>
        <ecNumber evidence="7">3.1.2.6</ecNumber>
    </recommendedName>
    <alternativeName>
        <fullName evidence="7">Glyoxalase II</fullName>
        <shortName evidence="7">Glx II</shortName>
    </alternativeName>
</protein>
<comment type="cofactor">
    <cofactor evidence="7">
        <name>Zn(2+)</name>
        <dbReference type="ChEBI" id="CHEBI:29105"/>
    </cofactor>
    <text evidence="7">Binds 2 Zn(2+) ions per subunit.</text>
</comment>
<dbReference type="PIRSF" id="PIRSF005457">
    <property type="entry name" value="Glx"/>
    <property type="match status" value="1"/>
</dbReference>
<feature type="binding site" evidence="7">
    <location>
        <position position="60"/>
    </location>
    <ligand>
        <name>Zn(2+)</name>
        <dbReference type="ChEBI" id="CHEBI:29105"/>
        <label>2</label>
    </ligand>
</feature>
<dbReference type="PANTHER" id="PTHR43705:SF1">
    <property type="entry name" value="HYDROXYACYLGLUTATHIONE HYDROLASE GLOB"/>
    <property type="match status" value="1"/>
</dbReference>
<name>D5RHN4_9PROT</name>
<dbReference type="InterPro" id="IPR032282">
    <property type="entry name" value="HAGH_C"/>
</dbReference>
<comment type="subunit">
    <text evidence="7">Monomer.</text>
</comment>
<evidence type="ECO:0000313" key="10">
    <source>
        <dbReference type="Proteomes" id="UP000005324"/>
    </source>
</evidence>
<evidence type="ECO:0000256" key="6">
    <source>
        <dbReference type="ARBA" id="ARBA00022833"/>
    </source>
</evidence>
<dbReference type="Proteomes" id="UP000005324">
    <property type="component" value="Unassembled WGS sequence"/>
</dbReference>
<feature type="binding site" evidence="7">
    <location>
        <position position="114"/>
    </location>
    <ligand>
        <name>Zn(2+)</name>
        <dbReference type="ChEBI" id="CHEBI:29105"/>
        <label>1</label>
    </ligand>
</feature>
<dbReference type="Pfam" id="PF00753">
    <property type="entry name" value="Lactamase_B"/>
    <property type="match status" value="1"/>
</dbReference>
<evidence type="ECO:0000256" key="2">
    <source>
        <dbReference type="ARBA" id="ARBA00004963"/>
    </source>
</evidence>
<dbReference type="EMBL" id="ADVL01000107">
    <property type="protein sequence ID" value="EFH13187.1"/>
    <property type="molecule type" value="Genomic_DNA"/>
</dbReference>
<dbReference type="PANTHER" id="PTHR43705">
    <property type="entry name" value="HYDROXYACYLGLUTATHIONE HYDROLASE"/>
    <property type="match status" value="1"/>
</dbReference>
<keyword evidence="4 7" id="KW-0479">Metal-binding</keyword>
<dbReference type="GO" id="GO:0019243">
    <property type="term" value="P:methylglyoxal catabolic process to D-lactate via S-lactoyl-glutathione"/>
    <property type="evidence" value="ECO:0007669"/>
    <property type="project" value="UniProtKB-UniRule"/>
</dbReference>
<accession>D5RHN4</accession>
<comment type="function">
    <text evidence="7">Thiolesterase that catalyzes the hydrolysis of S-D-lactoyl-glutathione to form glutathione and D-lactic acid.</text>
</comment>
<dbReference type="HOGENOM" id="CLU_030571_4_1_5"/>
<dbReference type="GO" id="GO:0004416">
    <property type="term" value="F:hydroxyacylglutathione hydrolase activity"/>
    <property type="evidence" value="ECO:0007669"/>
    <property type="project" value="UniProtKB-UniRule"/>
</dbReference>
<keyword evidence="10" id="KW-1185">Reference proteome</keyword>
<evidence type="ECO:0000259" key="8">
    <source>
        <dbReference type="SMART" id="SM00849"/>
    </source>
</evidence>
<evidence type="ECO:0000313" key="9">
    <source>
        <dbReference type="EMBL" id="EFH13187.1"/>
    </source>
</evidence>
<comment type="similarity">
    <text evidence="3 7">Belongs to the metallo-beta-lactamase superfamily. Glyoxalase II family.</text>
</comment>
<evidence type="ECO:0000256" key="3">
    <source>
        <dbReference type="ARBA" id="ARBA00006759"/>
    </source>
</evidence>
<feature type="binding site" evidence="7">
    <location>
        <position position="58"/>
    </location>
    <ligand>
        <name>Zn(2+)</name>
        <dbReference type="ChEBI" id="CHEBI:29105"/>
        <label>1</label>
    </ligand>
</feature>
<feature type="binding site" evidence="7">
    <location>
        <position position="133"/>
    </location>
    <ligand>
        <name>Zn(2+)</name>
        <dbReference type="ChEBI" id="CHEBI:29105"/>
        <label>2</label>
    </ligand>
</feature>
<comment type="caution">
    <text evidence="9">The sequence shown here is derived from an EMBL/GenBank/DDBJ whole genome shotgun (WGS) entry which is preliminary data.</text>
</comment>
<dbReference type="InterPro" id="IPR036866">
    <property type="entry name" value="RibonucZ/Hydroxyglut_hydro"/>
</dbReference>
<evidence type="ECO:0000256" key="1">
    <source>
        <dbReference type="ARBA" id="ARBA00001623"/>
    </source>
</evidence>
<gene>
    <name evidence="7 9" type="primary">gloB</name>
    <name evidence="9" type="ORF">HMPREF0731_0594</name>
</gene>
<dbReference type="AlphaFoldDB" id="D5RHN4"/>
<evidence type="ECO:0000256" key="7">
    <source>
        <dbReference type="HAMAP-Rule" id="MF_01374"/>
    </source>
</evidence>
<dbReference type="RefSeq" id="WP_007003653.1">
    <property type="nucleotide sequence ID" value="NZ_GG770778.1"/>
</dbReference>
<dbReference type="SMART" id="SM00849">
    <property type="entry name" value="Lactamase_B"/>
    <property type="match status" value="1"/>
</dbReference>
<keyword evidence="6 7" id="KW-0862">Zinc</keyword>
<feature type="domain" description="Metallo-beta-lactamase" evidence="8">
    <location>
        <begin position="13"/>
        <end position="171"/>
    </location>
</feature>
<feature type="binding site" evidence="7">
    <location>
        <position position="171"/>
    </location>
    <ligand>
        <name>Zn(2+)</name>
        <dbReference type="ChEBI" id="CHEBI:29105"/>
        <label>2</label>
    </ligand>
</feature>
<dbReference type="Pfam" id="PF16123">
    <property type="entry name" value="HAGH_C"/>
    <property type="match status" value="1"/>
</dbReference>
<dbReference type="InterPro" id="IPR017782">
    <property type="entry name" value="Hydroxyacylglutathione_Hdrlase"/>
</dbReference>
<evidence type="ECO:0000256" key="5">
    <source>
        <dbReference type="ARBA" id="ARBA00022801"/>
    </source>
</evidence>
<dbReference type="InterPro" id="IPR050110">
    <property type="entry name" value="Glyoxalase_II_hydrolase"/>
</dbReference>
<sequence>MAVTVQAVPCLSDNYAWMLRDQATGTVAICDPGEAGPVIEALEAAGGRCDIILLTHHHPDHVDGVEEVRARFGARVIGAAADAHRLPKLDQAVAPGDTVAIGATTGTVIDSPGHTIGHVAFHFPEGAVLLCGDTLFSLGCGRLLEGTAEDMFRALSLLKPLPDETLVCCGHEYTESNARFAVTVEPDNAALRERAAEVQAARAAGQPTLPVTLGREKETNPFLRASTASELGRIRTAKDNFRG</sequence>
<dbReference type="OrthoDB" id="9802248at2"/>
<dbReference type="UniPathway" id="UPA00619">
    <property type="reaction ID" value="UER00676"/>
</dbReference>
<dbReference type="GO" id="GO:0046872">
    <property type="term" value="F:metal ion binding"/>
    <property type="evidence" value="ECO:0007669"/>
    <property type="project" value="UniProtKB-KW"/>
</dbReference>
<organism evidence="9 10">
    <name type="scientific">Pseudoroseomonas cervicalis ATCC 49957</name>
    <dbReference type="NCBI Taxonomy" id="525371"/>
    <lineage>
        <taxon>Bacteria</taxon>
        <taxon>Pseudomonadati</taxon>
        <taxon>Pseudomonadota</taxon>
        <taxon>Alphaproteobacteria</taxon>
        <taxon>Acetobacterales</taxon>
        <taxon>Roseomonadaceae</taxon>
        <taxon>Roseomonas</taxon>
    </lineage>
</organism>
<dbReference type="EC" id="3.1.2.6" evidence="7"/>
<feature type="binding site" evidence="7">
    <location>
        <position position="56"/>
    </location>
    <ligand>
        <name>Zn(2+)</name>
        <dbReference type="ChEBI" id="CHEBI:29105"/>
        <label>1</label>
    </ligand>
</feature>
<reference evidence="9 10" key="1">
    <citation type="submission" date="2010-04" db="EMBL/GenBank/DDBJ databases">
        <authorList>
            <person name="Qin X."/>
            <person name="Bachman B."/>
            <person name="Battles P."/>
            <person name="Bell A."/>
            <person name="Bess C."/>
            <person name="Bickham C."/>
            <person name="Chaboub L."/>
            <person name="Chen D."/>
            <person name="Coyle M."/>
            <person name="Deiros D.R."/>
            <person name="Dinh H."/>
            <person name="Forbes L."/>
            <person name="Fowler G."/>
            <person name="Francisco L."/>
            <person name="Fu Q."/>
            <person name="Gubbala S."/>
            <person name="Hale W."/>
            <person name="Han Y."/>
            <person name="Hemphill L."/>
            <person name="Highlander S.K."/>
            <person name="Hirani K."/>
            <person name="Hogues M."/>
            <person name="Jackson L."/>
            <person name="Jakkamsetti A."/>
            <person name="Javaid M."/>
            <person name="Jiang H."/>
            <person name="Korchina V."/>
            <person name="Kovar C."/>
            <person name="Lara F."/>
            <person name="Lee S."/>
            <person name="Mata R."/>
            <person name="Mathew T."/>
            <person name="Moen C."/>
            <person name="Morales K."/>
            <person name="Munidasa M."/>
            <person name="Nazareth L."/>
            <person name="Ngo R."/>
            <person name="Nguyen L."/>
            <person name="Okwuonu G."/>
            <person name="Ongeri F."/>
            <person name="Patil S."/>
            <person name="Petrosino J."/>
            <person name="Pham C."/>
            <person name="Pham P."/>
            <person name="Pu L.-L."/>
            <person name="Puazo M."/>
            <person name="Raj R."/>
            <person name="Reid J."/>
            <person name="Rouhana J."/>
            <person name="Saada N."/>
            <person name="Shang Y."/>
            <person name="Simmons D."/>
            <person name="Thornton R."/>
            <person name="Warren J."/>
            <person name="Weissenberger G."/>
            <person name="Zhang J."/>
            <person name="Zhang L."/>
            <person name="Zhou C."/>
            <person name="Zhu D."/>
            <person name="Muzny D."/>
            <person name="Worley K."/>
            <person name="Gibbs R."/>
        </authorList>
    </citation>
    <scope>NUCLEOTIDE SEQUENCE [LARGE SCALE GENOMIC DNA]</scope>
    <source>
        <strain evidence="9 10">ATCC 49957</strain>
    </source>
</reference>
<dbReference type="SUPFAM" id="SSF56281">
    <property type="entry name" value="Metallo-hydrolase/oxidoreductase"/>
    <property type="match status" value="1"/>
</dbReference>
<dbReference type="NCBIfam" id="TIGR03413">
    <property type="entry name" value="GSH_gloB"/>
    <property type="match status" value="1"/>
</dbReference>
<comment type="pathway">
    <text evidence="2 7">Secondary metabolite metabolism; methylglyoxal degradation; (R)-lactate from methylglyoxal: step 2/2.</text>
</comment>
<keyword evidence="5 7" id="KW-0378">Hydrolase</keyword>
<comment type="catalytic activity">
    <reaction evidence="1 7">
        <text>an S-(2-hydroxyacyl)glutathione + H2O = a 2-hydroxy carboxylate + glutathione + H(+)</text>
        <dbReference type="Rhea" id="RHEA:21864"/>
        <dbReference type="ChEBI" id="CHEBI:15377"/>
        <dbReference type="ChEBI" id="CHEBI:15378"/>
        <dbReference type="ChEBI" id="CHEBI:57925"/>
        <dbReference type="ChEBI" id="CHEBI:58896"/>
        <dbReference type="ChEBI" id="CHEBI:71261"/>
        <dbReference type="EC" id="3.1.2.6"/>
    </reaction>
</comment>
<proteinExistence type="inferred from homology"/>